<sequence length="392" mass="44604">MASMAFCKMLTNFCFSSPLISRARPVCNPCPVMELNLKNIPQTAQMNYHVIHSYRSCFKGNNICTRTGLKRVACNGKDSGPPAQDQRAMETVLKLFEAIKNRNLSEMSDTIAEECLLISNFVSSFQPLHGKKQILDFFSCFMNKLGKNIEFVVQPTLDDGMVIGVSWKLEWKKIPIPLGKGFCISMCHVYQGKVMIKNMEMFIEPVLHIEPLRMKTIALVMNSMEKMNLQSLLKGKAKEGKIELMNVKFCHVDLWHWLICCGKDCAFYVYSQSLAFHPMAEVCLRNEEYLVCSIKVVLVIEVKLVPILWTVCVVIQIGCYNLSPNTSVVCFDCNLLEVIVIDYLVKCIRFYVVFPNKVVSEPLLKYSEGRFLALIQIRATNDRSVDSVTKPK</sequence>
<evidence type="ECO:0000313" key="1">
    <source>
        <dbReference type="EMBL" id="KAL2467089.1"/>
    </source>
</evidence>
<gene>
    <name evidence="1" type="ORF">Adt_42940</name>
</gene>
<protein>
    <recommendedName>
        <fullName evidence="3">SnoaL-like domain-containing protein</fullName>
    </recommendedName>
</protein>
<dbReference type="PANTHER" id="PTHR33698:SF6">
    <property type="entry name" value="TRANSMEMBRANE PROTEIN"/>
    <property type="match status" value="1"/>
</dbReference>
<evidence type="ECO:0008006" key="3">
    <source>
        <dbReference type="Google" id="ProtNLM"/>
    </source>
</evidence>
<dbReference type="AlphaFoldDB" id="A0ABD1PT24"/>
<reference evidence="2" key="1">
    <citation type="submission" date="2024-07" db="EMBL/GenBank/DDBJ databases">
        <title>Two chromosome-level genome assemblies of Korean endemic species Abeliophyllum distichum and Forsythia ovata (Oleaceae).</title>
        <authorList>
            <person name="Jang H."/>
        </authorList>
    </citation>
    <scope>NUCLEOTIDE SEQUENCE [LARGE SCALE GENOMIC DNA]</scope>
</reference>
<comment type="caution">
    <text evidence="1">The sequence shown here is derived from an EMBL/GenBank/DDBJ whole genome shotgun (WGS) entry which is preliminary data.</text>
</comment>
<evidence type="ECO:0000313" key="2">
    <source>
        <dbReference type="Proteomes" id="UP001604336"/>
    </source>
</evidence>
<dbReference type="Proteomes" id="UP001604336">
    <property type="component" value="Unassembled WGS sequence"/>
</dbReference>
<dbReference type="EMBL" id="JBFOLK010000013">
    <property type="protein sequence ID" value="KAL2467089.1"/>
    <property type="molecule type" value="Genomic_DNA"/>
</dbReference>
<dbReference type="InterPro" id="IPR032710">
    <property type="entry name" value="NTF2-like_dom_sf"/>
</dbReference>
<organism evidence="1 2">
    <name type="scientific">Abeliophyllum distichum</name>
    <dbReference type="NCBI Taxonomy" id="126358"/>
    <lineage>
        <taxon>Eukaryota</taxon>
        <taxon>Viridiplantae</taxon>
        <taxon>Streptophyta</taxon>
        <taxon>Embryophyta</taxon>
        <taxon>Tracheophyta</taxon>
        <taxon>Spermatophyta</taxon>
        <taxon>Magnoliopsida</taxon>
        <taxon>eudicotyledons</taxon>
        <taxon>Gunneridae</taxon>
        <taxon>Pentapetalae</taxon>
        <taxon>asterids</taxon>
        <taxon>lamiids</taxon>
        <taxon>Lamiales</taxon>
        <taxon>Oleaceae</taxon>
        <taxon>Forsythieae</taxon>
        <taxon>Abeliophyllum</taxon>
    </lineage>
</organism>
<dbReference type="PANTHER" id="PTHR33698">
    <property type="entry name" value="NUCLEAR TRANSPORT FACTOR 2 (NTF2)-LIKE PROTEIN"/>
    <property type="match status" value="1"/>
</dbReference>
<name>A0ABD1PT24_9LAMI</name>
<proteinExistence type="predicted"/>
<keyword evidence="2" id="KW-1185">Reference proteome</keyword>
<dbReference type="SUPFAM" id="SSF54427">
    <property type="entry name" value="NTF2-like"/>
    <property type="match status" value="1"/>
</dbReference>
<dbReference type="Gene3D" id="3.10.450.50">
    <property type="match status" value="1"/>
</dbReference>
<accession>A0ABD1PT24</accession>